<dbReference type="RefSeq" id="WP_111897284.1">
    <property type="nucleotide sequence ID" value="NZ_CP033459.1"/>
</dbReference>
<sequence>MNDQSFFSVDRLVEFGLSMAVAQQMVNMMNQTMRTMYIPGSIQSMPAPNPAAAPGMCPPPLPATCYVALEGKQVGPLSESELCSLITQGKVTKDSLCWFPGLTSWQPVENTPQVLRLVALAPPPMPNQ</sequence>
<accession>A0A5P8E5V4</accession>
<protein>
    <submittedName>
        <fullName evidence="2">DUF4339 domain-containing protein</fullName>
    </submittedName>
</protein>
<organism evidence="2 3">
    <name type="scientific">Pseudoprevotella muciniphila</name>
    <dbReference type="NCBI Taxonomy" id="2133944"/>
    <lineage>
        <taxon>Bacteria</taxon>
        <taxon>Pseudomonadati</taxon>
        <taxon>Bacteroidota</taxon>
        <taxon>Bacteroidia</taxon>
        <taxon>Bacteroidales</taxon>
        <taxon>Prevotellaceae</taxon>
        <taxon>Pseudoprevotella</taxon>
    </lineage>
</organism>
<dbReference type="Proteomes" id="UP000249375">
    <property type="component" value="Chromosome"/>
</dbReference>
<dbReference type="InterPro" id="IPR025640">
    <property type="entry name" value="GYF_2"/>
</dbReference>
<dbReference type="AlphaFoldDB" id="A0A5P8E5V4"/>
<keyword evidence="3" id="KW-1185">Reference proteome</keyword>
<dbReference type="EMBL" id="CP033459">
    <property type="protein sequence ID" value="QFQ12419.1"/>
    <property type="molecule type" value="Genomic_DNA"/>
</dbReference>
<gene>
    <name evidence="2" type="ORF">C7Y71_004975</name>
</gene>
<evidence type="ECO:0000259" key="1">
    <source>
        <dbReference type="Pfam" id="PF14237"/>
    </source>
</evidence>
<dbReference type="OrthoDB" id="9812349at2"/>
<feature type="domain" description="GYF" evidence="1">
    <location>
        <begin position="66"/>
        <end position="113"/>
    </location>
</feature>
<dbReference type="KEGG" id="alq:C7Y71_004975"/>
<dbReference type="Pfam" id="PF14237">
    <property type="entry name" value="GYF_2"/>
    <property type="match status" value="1"/>
</dbReference>
<reference evidence="2 3" key="1">
    <citation type="submission" date="2018-11" db="EMBL/GenBank/DDBJ databases">
        <authorList>
            <person name="Na S.W."/>
            <person name="Baik M."/>
        </authorList>
    </citation>
    <scope>NUCLEOTIDE SEQUENCE [LARGE SCALE GENOMIC DNA]</scope>
    <source>
        <strain evidence="2 3">E39</strain>
    </source>
</reference>
<proteinExistence type="predicted"/>
<evidence type="ECO:0000313" key="3">
    <source>
        <dbReference type="Proteomes" id="UP000249375"/>
    </source>
</evidence>
<evidence type="ECO:0000313" key="2">
    <source>
        <dbReference type="EMBL" id="QFQ12419.1"/>
    </source>
</evidence>
<name>A0A5P8E5V4_9BACT</name>